<protein>
    <recommendedName>
        <fullName evidence="5">DUF1318 domain-containing protein</fullName>
    </recommendedName>
</protein>
<dbReference type="AlphaFoldDB" id="A0A840YVM4"/>
<dbReference type="RefSeq" id="WP_184001355.1">
    <property type="nucleotide sequence ID" value="NZ_BAABIF010000004.1"/>
</dbReference>
<evidence type="ECO:0008006" key="5">
    <source>
        <dbReference type="Google" id="ProtNLM"/>
    </source>
</evidence>
<evidence type="ECO:0000256" key="1">
    <source>
        <dbReference type="SAM" id="MobiDB-lite"/>
    </source>
</evidence>
<comment type="caution">
    <text evidence="3">The sequence shown here is derived from an EMBL/GenBank/DDBJ whole genome shotgun (WGS) entry which is preliminary data.</text>
</comment>
<sequence length="127" mass="13404">MMTKKMLMALGAVAMLGGVASAAYAQRDPAYSAAKAKGLVGEQPDGYLGIVGSATPELRKMVNNINIQRKAVYTQKAQATGSTVEQMAFTTGCNLIANLSAGEKYQTPSGQWKTMTSAPPERDARCV</sequence>
<keyword evidence="2" id="KW-0732">Signal</keyword>
<accession>A0A840YVM4</accession>
<evidence type="ECO:0000313" key="4">
    <source>
        <dbReference type="Proteomes" id="UP000554342"/>
    </source>
</evidence>
<organism evidence="3 4">
    <name type="scientific">Stakelama sediminis</name>
    <dbReference type="NCBI Taxonomy" id="463200"/>
    <lineage>
        <taxon>Bacteria</taxon>
        <taxon>Pseudomonadati</taxon>
        <taxon>Pseudomonadota</taxon>
        <taxon>Alphaproteobacteria</taxon>
        <taxon>Sphingomonadales</taxon>
        <taxon>Sphingomonadaceae</taxon>
        <taxon>Stakelama</taxon>
    </lineage>
</organism>
<dbReference type="Pfam" id="PF07027">
    <property type="entry name" value="DUF1318"/>
    <property type="match status" value="1"/>
</dbReference>
<gene>
    <name evidence="3" type="ORF">FHR23_000517</name>
</gene>
<evidence type="ECO:0000256" key="2">
    <source>
        <dbReference type="SAM" id="SignalP"/>
    </source>
</evidence>
<dbReference type="Proteomes" id="UP000554342">
    <property type="component" value="Unassembled WGS sequence"/>
</dbReference>
<keyword evidence="4" id="KW-1185">Reference proteome</keyword>
<dbReference type="InterPro" id="IPR008309">
    <property type="entry name" value="YdbL"/>
</dbReference>
<proteinExistence type="predicted"/>
<name>A0A840YVM4_9SPHN</name>
<reference evidence="3 4" key="1">
    <citation type="submission" date="2020-08" db="EMBL/GenBank/DDBJ databases">
        <title>Genomic Encyclopedia of Type Strains, Phase IV (KMG-IV): sequencing the most valuable type-strain genomes for metagenomic binning, comparative biology and taxonomic classification.</title>
        <authorList>
            <person name="Goeker M."/>
        </authorList>
    </citation>
    <scope>NUCLEOTIDE SEQUENCE [LARGE SCALE GENOMIC DNA]</scope>
    <source>
        <strain evidence="3 4">DSM 27203</strain>
    </source>
</reference>
<feature type="region of interest" description="Disordered" evidence="1">
    <location>
        <begin position="107"/>
        <end position="127"/>
    </location>
</feature>
<feature type="chain" id="PRO_5032471306" description="DUF1318 domain-containing protein" evidence="2">
    <location>
        <begin position="26"/>
        <end position="127"/>
    </location>
</feature>
<evidence type="ECO:0000313" key="3">
    <source>
        <dbReference type="EMBL" id="MBB5717610.1"/>
    </source>
</evidence>
<feature type="compositionally biased region" description="Polar residues" evidence="1">
    <location>
        <begin position="107"/>
        <end position="117"/>
    </location>
</feature>
<dbReference type="EMBL" id="JACIJI010000001">
    <property type="protein sequence ID" value="MBB5717610.1"/>
    <property type="molecule type" value="Genomic_DNA"/>
</dbReference>
<feature type="signal peptide" evidence="2">
    <location>
        <begin position="1"/>
        <end position="25"/>
    </location>
</feature>